<feature type="transmembrane region" description="Helical" evidence="1">
    <location>
        <begin position="12"/>
        <end position="31"/>
    </location>
</feature>
<feature type="transmembrane region" description="Helical" evidence="1">
    <location>
        <begin position="122"/>
        <end position="148"/>
    </location>
</feature>
<accession>A0A0P7AFY5</accession>
<feature type="transmembrane region" description="Helical" evidence="1">
    <location>
        <begin position="205"/>
        <end position="223"/>
    </location>
</feature>
<gene>
    <name evidence="2" type="ORF">I595_2942</name>
</gene>
<evidence type="ECO:0000313" key="3">
    <source>
        <dbReference type="Proteomes" id="UP000050280"/>
    </source>
</evidence>
<proteinExistence type="predicted"/>
<feature type="transmembrane region" description="Helical" evidence="1">
    <location>
        <begin position="259"/>
        <end position="277"/>
    </location>
</feature>
<feature type="transmembrane region" description="Helical" evidence="1">
    <location>
        <begin position="289"/>
        <end position="306"/>
    </location>
</feature>
<dbReference type="EMBL" id="LDJX01000006">
    <property type="protein sequence ID" value="KPM30963.1"/>
    <property type="molecule type" value="Genomic_DNA"/>
</dbReference>
<protein>
    <submittedName>
        <fullName evidence="2">Uncharacterized protein</fullName>
    </submittedName>
</protein>
<keyword evidence="3" id="KW-1185">Reference proteome</keyword>
<keyword evidence="1" id="KW-1133">Transmembrane helix</keyword>
<feature type="transmembrane region" description="Helical" evidence="1">
    <location>
        <begin position="160"/>
        <end position="185"/>
    </location>
</feature>
<reference evidence="2 3" key="1">
    <citation type="submission" date="2015-09" db="EMBL/GenBank/DDBJ databases">
        <title>Genome sequence of the marine flavobacterium Croceitalea dokdonensis DOKDO 023 that contains proton- and sodium-pumping rhodopsins.</title>
        <authorList>
            <person name="Kwon S.-K."/>
            <person name="Lee H.K."/>
            <person name="Kwak M.-J."/>
            <person name="Kim J.F."/>
        </authorList>
    </citation>
    <scope>NUCLEOTIDE SEQUENCE [LARGE SCALE GENOMIC DNA]</scope>
    <source>
        <strain evidence="2 3">DOKDO 023</strain>
    </source>
</reference>
<organism evidence="2 3">
    <name type="scientific">Croceitalea dokdonensis DOKDO 023</name>
    <dbReference type="NCBI Taxonomy" id="1300341"/>
    <lineage>
        <taxon>Bacteria</taxon>
        <taxon>Pseudomonadati</taxon>
        <taxon>Bacteroidota</taxon>
        <taxon>Flavobacteriia</taxon>
        <taxon>Flavobacteriales</taxon>
        <taxon>Flavobacteriaceae</taxon>
        <taxon>Croceitalea</taxon>
    </lineage>
</organism>
<feature type="transmembrane region" description="Helical" evidence="1">
    <location>
        <begin position="75"/>
        <end position="102"/>
    </location>
</feature>
<evidence type="ECO:0000313" key="2">
    <source>
        <dbReference type="EMBL" id="KPM30963.1"/>
    </source>
</evidence>
<feature type="transmembrane region" description="Helical" evidence="1">
    <location>
        <begin position="235"/>
        <end position="253"/>
    </location>
</feature>
<dbReference type="Proteomes" id="UP000050280">
    <property type="component" value="Unassembled WGS sequence"/>
</dbReference>
<comment type="caution">
    <text evidence="2">The sequence shown here is derived from an EMBL/GenBank/DDBJ whole genome shotgun (WGS) entry which is preliminary data.</text>
</comment>
<dbReference type="STRING" id="1300341.I595_2942"/>
<evidence type="ECO:0000256" key="1">
    <source>
        <dbReference type="SAM" id="Phobius"/>
    </source>
</evidence>
<keyword evidence="1" id="KW-0472">Membrane</keyword>
<dbReference type="RefSeq" id="WP_054559944.1">
    <property type="nucleotide sequence ID" value="NZ_LDJX01000006.1"/>
</dbReference>
<feature type="transmembrane region" description="Helical" evidence="1">
    <location>
        <begin position="43"/>
        <end position="63"/>
    </location>
</feature>
<sequence length="311" mass="34929">MITSFFNKTKPINYVVVLGVISFFYGTMVLALDTTSKDMVGVFTKVVGLGFLWLTFFAVNPTLKADKLAQKDSYAMFFYALLAIAFISLFQNQAVIISNFLIVLSMDKTLALKFEKNAGNKIFEASLFVLLSSLLVPWSSVFVIPIFFAINVYCGGQIRLWLIPFAALTVFGMCALAVIASLGDWNLVLGYYDFDIQANYVFTEYYPLLVYIFLAGVVMVIVFIKLGNRGLGRILSLRILLAYFILSASLAIISSKLRSQALIFSFFPLTVFMTNYLETIRKKKFKEALLIFLAIAALSLAFFQLYSKVKI</sequence>
<dbReference type="OrthoDB" id="1439867at2"/>
<dbReference type="AlphaFoldDB" id="A0A0P7AFY5"/>
<name>A0A0P7AFY5_9FLAO</name>
<keyword evidence="1" id="KW-0812">Transmembrane</keyword>